<sequence length="452" mass="51902">MNKYQLRTKTLEVLVQVGDSGGFSHLLVDQTIEKMNWSRKDQALFTELIYGTLQRKLTLDYFLNHFIKQPKKVEQWVKWLLYVSFYQMHYLDKVPDHAIIHEAVEIAKQKGHQGIGKFVNGILREAQRQGFPSFEQIEDPIERLAIETSHPSWLVERWIDSYGEDQARAICFANLETKPISVRINPLKLTREEAIEQLTASGYQVEQSQFSEQGLIIEKGNILDHDLFKTGALTIQDQSSMLVVEMMGIQPEQLVLDACSAPGGKATHIGEKLNNTGHVHAYDLHDKKVKLVKKKAEQLGLINLRTAALDGRNLNQKYERETFDRILIDAPCSGFGVIRGKPDIKYSKTADDVDQLAHVQYELLEKIAPLLKKSGKLLYSTCTVDPTENEVVVTEFLINNQKYEVDPDFFQELPEFLNKEIEYLQVGIQIFPDEFNSDGFFLTRLRRKSDEE</sequence>
<evidence type="ECO:0000256" key="9">
    <source>
        <dbReference type="ARBA" id="ARBA00022691"/>
    </source>
</evidence>
<feature type="binding site" evidence="14">
    <location>
        <position position="329"/>
    </location>
    <ligand>
        <name>S-adenosyl-L-methionine</name>
        <dbReference type="ChEBI" id="CHEBI:59789"/>
    </ligand>
</feature>
<proteinExistence type="inferred from homology"/>
<feature type="binding site" evidence="14">
    <location>
        <position position="310"/>
    </location>
    <ligand>
        <name>S-adenosyl-L-methionine</name>
        <dbReference type="ChEBI" id="CHEBI:59789"/>
    </ligand>
</feature>
<evidence type="ECO:0000256" key="14">
    <source>
        <dbReference type="PROSITE-ProRule" id="PRU01023"/>
    </source>
</evidence>
<comment type="similarity">
    <text evidence="3 14">Belongs to the class I-like SAM-binding methyltransferase superfamily. RsmB/NOP family.</text>
</comment>
<comment type="caution">
    <text evidence="16">The sequence shown here is derived from an EMBL/GenBank/DDBJ whole genome shotgun (WGS) entry which is preliminary data.</text>
</comment>
<dbReference type="InterPro" id="IPR049560">
    <property type="entry name" value="MeTrfase_RsmB-F_NOP2_cat"/>
</dbReference>
<dbReference type="PANTHER" id="PTHR22807:SF53">
    <property type="entry name" value="RIBOSOMAL RNA SMALL SUBUNIT METHYLTRANSFERASE B-RELATED"/>
    <property type="match status" value="1"/>
</dbReference>
<dbReference type="EMBL" id="BAABDL010000041">
    <property type="protein sequence ID" value="GAA4063253.1"/>
    <property type="molecule type" value="Genomic_DNA"/>
</dbReference>
<evidence type="ECO:0000256" key="2">
    <source>
        <dbReference type="ARBA" id="ARBA00004496"/>
    </source>
</evidence>
<name>A0ABP7VBE7_9BACI</name>
<dbReference type="Pfam" id="PF22458">
    <property type="entry name" value="RsmF-B_ferredox"/>
    <property type="match status" value="1"/>
</dbReference>
<evidence type="ECO:0000256" key="4">
    <source>
        <dbReference type="ARBA" id="ARBA00012140"/>
    </source>
</evidence>
<evidence type="ECO:0000259" key="15">
    <source>
        <dbReference type="PROSITE" id="PS51686"/>
    </source>
</evidence>
<feature type="binding site" evidence="14">
    <location>
        <begin position="259"/>
        <end position="265"/>
    </location>
    <ligand>
        <name>S-adenosyl-L-methionine</name>
        <dbReference type="ChEBI" id="CHEBI:59789"/>
    </ligand>
</feature>
<dbReference type="InterPro" id="IPR004573">
    <property type="entry name" value="rRNA_ssu_MeTfrase_B"/>
</dbReference>
<evidence type="ECO:0000313" key="17">
    <source>
        <dbReference type="Proteomes" id="UP001501734"/>
    </source>
</evidence>
<dbReference type="NCBIfam" id="NF011494">
    <property type="entry name" value="PRK14902.1"/>
    <property type="match status" value="1"/>
</dbReference>
<dbReference type="InterPro" id="IPR029063">
    <property type="entry name" value="SAM-dependent_MTases_sf"/>
</dbReference>
<keyword evidence="10 14" id="KW-0694">RNA-binding</keyword>
<dbReference type="EC" id="2.1.1.176" evidence="4"/>
<evidence type="ECO:0000256" key="13">
    <source>
        <dbReference type="ARBA" id="ARBA00047283"/>
    </source>
</evidence>
<evidence type="ECO:0000256" key="10">
    <source>
        <dbReference type="ARBA" id="ARBA00022884"/>
    </source>
</evidence>
<comment type="subcellular location">
    <subcellularLocation>
        <location evidence="2">Cytoplasm</location>
    </subcellularLocation>
</comment>
<gene>
    <name evidence="16" type="primary">rsmB</name>
    <name evidence="16" type="ORF">GCM10022410_07510</name>
</gene>
<evidence type="ECO:0000313" key="16">
    <source>
        <dbReference type="EMBL" id="GAA4063253.1"/>
    </source>
</evidence>
<keyword evidence="17" id="KW-1185">Reference proteome</keyword>
<evidence type="ECO:0000256" key="12">
    <source>
        <dbReference type="ARBA" id="ARBA00031088"/>
    </source>
</evidence>
<dbReference type="InterPro" id="IPR018314">
    <property type="entry name" value="RsmB/NOL1/NOP2-like_CS"/>
</dbReference>
<dbReference type="InterPro" id="IPR035926">
    <property type="entry name" value="NusB-like_sf"/>
</dbReference>
<dbReference type="InterPro" id="IPR006027">
    <property type="entry name" value="NusB_RsmB_TIM44"/>
</dbReference>
<dbReference type="SUPFAM" id="SSF53335">
    <property type="entry name" value="S-adenosyl-L-methionine-dependent methyltransferases"/>
    <property type="match status" value="1"/>
</dbReference>
<dbReference type="InterPro" id="IPR054728">
    <property type="entry name" value="RsmB-like_ferredoxin"/>
</dbReference>
<keyword evidence="6" id="KW-0698">rRNA processing</keyword>
<evidence type="ECO:0000256" key="8">
    <source>
        <dbReference type="ARBA" id="ARBA00022679"/>
    </source>
</evidence>
<keyword evidence="5" id="KW-0963">Cytoplasm</keyword>
<dbReference type="PRINTS" id="PR02008">
    <property type="entry name" value="RCMTFAMILY"/>
</dbReference>
<dbReference type="PROSITE" id="PS51686">
    <property type="entry name" value="SAM_MT_RSMB_NOP"/>
    <property type="match status" value="1"/>
</dbReference>
<reference evidence="17" key="1">
    <citation type="journal article" date="2019" name="Int. J. Syst. Evol. Microbiol.">
        <title>The Global Catalogue of Microorganisms (GCM) 10K type strain sequencing project: providing services to taxonomists for standard genome sequencing and annotation.</title>
        <authorList>
            <consortium name="The Broad Institute Genomics Platform"/>
            <consortium name="The Broad Institute Genome Sequencing Center for Infectious Disease"/>
            <person name="Wu L."/>
            <person name="Ma J."/>
        </authorList>
    </citation>
    <scope>NUCLEOTIDE SEQUENCE [LARGE SCALE GENOMIC DNA]</scope>
    <source>
        <strain evidence="17">JCM 17250</strain>
    </source>
</reference>
<keyword evidence="7 14" id="KW-0489">Methyltransferase</keyword>
<dbReference type="SUPFAM" id="SSF48013">
    <property type="entry name" value="NusB-like"/>
    <property type="match status" value="1"/>
</dbReference>
<dbReference type="PANTHER" id="PTHR22807">
    <property type="entry name" value="NOP2 YEAST -RELATED NOL1/NOP2/FMU SUN DOMAIN-CONTAINING"/>
    <property type="match status" value="1"/>
</dbReference>
<comment type="function">
    <text evidence="1">Specifically methylates the cytosine at position 967 (m5C967) of 16S rRNA.</text>
</comment>
<dbReference type="InterPro" id="IPR023267">
    <property type="entry name" value="RCMT"/>
</dbReference>
<dbReference type="PROSITE" id="PS01153">
    <property type="entry name" value="NOL1_NOP2_SUN"/>
    <property type="match status" value="1"/>
</dbReference>
<dbReference type="Pfam" id="PF01189">
    <property type="entry name" value="Methyltr_RsmB-F"/>
    <property type="match status" value="1"/>
</dbReference>
<dbReference type="CDD" id="cd02440">
    <property type="entry name" value="AdoMet_MTases"/>
    <property type="match status" value="1"/>
</dbReference>
<feature type="domain" description="SAM-dependent MTase RsmB/NOP-type" evidence="15">
    <location>
        <begin position="170"/>
        <end position="448"/>
    </location>
</feature>
<dbReference type="Gene3D" id="1.10.940.10">
    <property type="entry name" value="NusB-like"/>
    <property type="match status" value="1"/>
</dbReference>
<dbReference type="Gene3D" id="3.30.70.1170">
    <property type="entry name" value="Sun protein, domain 3"/>
    <property type="match status" value="1"/>
</dbReference>
<feature type="binding site" evidence="14">
    <location>
        <position position="283"/>
    </location>
    <ligand>
        <name>S-adenosyl-L-methionine</name>
        <dbReference type="ChEBI" id="CHEBI:59789"/>
    </ligand>
</feature>
<dbReference type="Gene3D" id="3.40.50.150">
    <property type="entry name" value="Vaccinia Virus protein VP39"/>
    <property type="match status" value="1"/>
</dbReference>
<keyword evidence="8 14" id="KW-0808">Transferase</keyword>
<organism evidence="16 17">
    <name type="scientific">Amphibacillus indicireducens</name>
    <dbReference type="NCBI Taxonomy" id="1076330"/>
    <lineage>
        <taxon>Bacteria</taxon>
        <taxon>Bacillati</taxon>
        <taxon>Bacillota</taxon>
        <taxon>Bacilli</taxon>
        <taxon>Bacillales</taxon>
        <taxon>Bacillaceae</taxon>
        <taxon>Amphibacillus</taxon>
    </lineage>
</organism>
<evidence type="ECO:0000256" key="6">
    <source>
        <dbReference type="ARBA" id="ARBA00022552"/>
    </source>
</evidence>
<dbReference type="Pfam" id="PF01029">
    <property type="entry name" value="NusB"/>
    <property type="match status" value="1"/>
</dbReference>
<feature type="active site" description="Nucleophile" evidence="14">
    <location>
        <position position="382"/>
    </location>
</feature>
<evidence type="ECO:0000256" key="3">
    <source>
        <dbReference type="ARBA" id="ARBA00007494"/>
    </source>
</evidence>
<dbReference type="InterPro" id="IPR001678">
    <property type="entry name" value="MeTrfase_RsmB-F_NOP2_dom"/>
</dbReference>
<keyword evidence="9 14" id="KW-0949">S-adenosyl-L-methionine</keyword>
<evidence type="ECO:0000256" key="7">
    <source>
        <dbReference type="ARBA" id="ARBA00022603"/>
    </source>
</evidence>
<dbReference type="Proteomes" id="UP001501734">
    <property type="component" value="Unassembled WGS sequence"/>
</dbReference>
<dbReference type="RefSeq" id="WP_344910465.1">
    <property type="nucleotide sequence ID" value="NZ_BAABDL010000041.1"/>
</dbReference>
<evidence type="ECO:0000256" key="11">
    <source>
        <dbReference type="ARBA" id="ARBA00030399"/>
    </source>
</evidence>
<comment type="catalytic activity">
    <reaction evidence="13">
        <text>cytidine(967) in 16S rRNA + S-adenosyl-L-methionine = 5-methylcytidine(967) in 16S rRNA + S-adenosyl-L-homocysteine + H(+)</text>
        <dbReference type="Rhea" id="RHEA:42748"/>
        <dbReference type="Rhea" id="RHEA-COMP:10219"/>
        <dbReference type="Rhea" id="RHEA-COMP:10220"/>
        <dbReference type="ChEBI" id="CHEBI:15378"/>
        <dbReference type="ChEBI" id="CHEBI:57856"/>
        <dbReference type="ChEBI" id="CHEBI:59789"/>
        <dbReference type="ChEBI" id="CHEBI:74483"/>
        <dbReference type="ChEBI" id="CHEBI:82748"/>
        <dbReference type="EC" id="2.1.1.176"/>
    </reaction>
</comment>
<evidence type="ECO:0000256" key="5">
    <source>
        <dbReference type="ARBA" id="ARBA00022490"/>
    </source>
</evidence>
<dbReference type="NCBIfam" id="TIGR00563">
    <property type="entry name" value="rsmB"/>
    <property type="match status" value="1"/>
</dbReference>
<accession>A0ABP7VBE7</accession>
<protein>
    <recommendedName>
        <fullName evidence="4">16S rRNA (cytosine(967)-C(5))-methyltransferase</fullName>
        <ecNumber evidence="4">2.1.1.176</ecNumber>
    </recommendedName>
    <alternativeName>
        <fullName evidence="11">16S rRNA m5C967 methyltransferase</fullName>
    </alternativeName>
    <alternativeName>
        <fullName evidence="12">rRNA (cytosine-C(5)-)-methyltransferase RsmB</fullName>
    </alternativeName>
</protein>
<evidence type="ECO:0000256" key="1">
    <source>
        <dbReference type="ARBA" id="ARBA00002724"/>
    </source>
</evidence>